<dbReference type="InterPro" id="IPR000120">
    <property type="entry name" value="Amidase"/>
</dbReference>
<dbReference type="InterPro" id="IPR036928">
    <property type="entry name" value="AS_sf"/>
</dbReference>
<reference evidence="3" key="1">
    <citation type="submission" date="2023-02" db="EMBL/GenBank/DDBJ databases">
        <title>Nocardiopsis ansamitocini NBRC 112285.</title>
        <authorList>
            <person name="Ichikawa N."/>
            <person name="Sato H."/>
            <person name="Tonouchi N."/>
        </authorList>
    </citation>
    <scope>NUCLEOTIDE SEQUENCE</scope>
    <source>
        <strain evidence="3">NBRC 112285</strain>
    </source>
</reference>
<dbReference type="Proteomes" id="UP001165092">
    <property type="component" value="Unassembled WGS sequence"/>
</dbReference>
<dbReference type="SUPFAM" id="SSF75304">
    <property type="entry name" value="Amidase signature (AS) enzymes"/>
    <property type="match status" value="1"/>
</dbReference>
<evidence type="ECO:0000256" key="1">
    <source>
        <dbReference type="ARBA" id="ARBA00009199"/>
    </source>
</evidence>
<comment type="caution">
    <text evidence="3">The sequence shown here is derived from an EMBL/GenBank/DDBJ whole genome shotgun (WGS) entry which is preliminary data.</text>
</comment>
<dbReference type="PANTHER" id="PTHR11895:SF7">
    <property type="entry name" value="GLUTAMYL-TRNA(GLN) AMIDOTRANSFERASE SUBUNIT A, MITOCHONDRIAL"/>
    <property type="match status" value="1"/>
</dbReference>
<dbReference type="RefSeq" id="WP_285760561.1">
    <property type="nucleotide sequence ID" value="NZ_BSQG01000005.1"/>
</dbReference>
<evidence type="ECO:0000259" key="2">
    <source>
        <dbReference type="Pfam" id="PF01425"/>
    </source>
</evidence>
<comment type="similarity">
    <text evidence="1">Belongs to the amidase family.</text>
</comment>
<sequence>MNEPSTPVTALQIRSHVADNPGAAEKLVAERFQLIRDVEPRINAMASLREDAARADAQRVDSTPRLRGESLAGVPVVVKDVHEVAGLPFSNGSGAITEYVPDFDTEAVRRLKEAGAVILGGTVMPEFGLRATTENARHGATCNPWNLEFGPGGSSGGAAAAVAAGLAPLALAADGGGSGRAPAAACGIVGIKPTRGRIPWGPSAFEHWAGLAISSPMARTVRDAALMLDVVSGPMTGDPYGLPLQKAGFFLNACDRAPEQLRIAWTLAPPHGEMDAGIAESVRHALTVFDKLPHSLSEDTPELKGMLDSFLAIMAGNVAALVESIPVGELGKVEPTSLDIARHGERMTAGDYCAAVSSCRVLSARVLGFWDRYDVLVTPTTTRPPYKTGEGPKGDRFAERWREYADMLAFGYPFNMTGQPAISIPCGVSEHGVPVGMQLVGRPGAEDVLLSLAAQIEELRPWDGAPPVV</sequence>
<protein>
    <submittedName>
        <fullName evidence="3">Amidase</fullName>
    </submittedName>
</protein>
<organism evidence="3 4">
    <name type="scientific">Nocardiopsis ansamitocini</name>
    <dbReference type="NCBI Taxonomy" id="1670832"/>
    <lineage>
        <taxon>Bacteria</taxon>
        <taxon>Bacillati</taxon>
        <taxon>Actinomycetota</taxon>
        <taxon>Actinomycetes</taxon>
        <taxon>Streptosporangiales</taxon>
        <taxon>Nocardiopsidaceae</taxon>
        <taxon>Nocardiopsis</taxon>
    </lineage>
</organism>
<dbReference type="GO" id="GO:0003824">
    <property type="term" value="F:catalytic activity"/>
    <property type="evidence" value="ECO:0007669"/>
    <property type="project" value="InterPro"/>
</dbReference>
<keyword evidence="4" id="KW-1185">Reference proteome</keyword>
<dbReference type="InterPro" id="IPR023631">
    <property type="entry name" value="Amidase_dom"/>
</dbReference>
<feature type="domain" description="Amidase" evidence="2">
    <location>
        <begin position="32"/>
        <end position="450"/>
    </location>
</feature>
<evidence type="ECO:0000313" key="3">
    <source>
        <dbReference type="EMBL" id="GLU49112.1"/>
    </source>
</evidence>
<gene>
    <name evidence="3" type="ORF">Nans01_34630</name>
</gene>
<dbReference type="Pfam" id="PF01425">
    <property type="entry name" value="Amidase"/>
    <property type="match status" value="1"/>
</dbReference>
<evidence type="ECO:0000313" key="4">
    <source>
        <dbReference type="Proteomes" id="UP001165092"/>
    </source>
</evidence>
<proteinExistence type="inferred from homology"/>
<dbReference type="AlphaFoldDB" id="A0A9W6UJW2"/>
<accession>A0A9W6UJW2</accession>
<name>A0A9W6UJW2_9ACTN</name>
<dbReference type="PANTHER" id="PTHR11895">
    <property type="entry name" value="TRANSAMIDASE"/>
    <property type="match status" value="1"/>
</dbReference>
<dbReference type="Gene3D" id="3.90.1300.10">
    <property type="entry name" value="Amidase signature (AS) domain"/>
    <property type="match status" value="1"/>
</dbReference>
<dbReference type="EMBL" id="BSQG01000005">
    <property type="protein sequence ID" value="GLU49112.1"/>
    <property type="molecule type" value="Genomic_DNA"/>
</dbReference>